<dbReference type="Pfam" id="PF17479">
    <property type="entry name" value="DUF3048_C"/>
    <property type="match status" value="1"/>
</dbReference>
<sequence length="386" mass="43531">MKKYRILLLLSLTVTLALTGCGKDKEKDAEIKETPAPVESTAPAPEESDSSNTEQAKSDEPPEEGMVRSAMTNDWISPETASARPIAVMFPTDKGSQPQYGIGSAGVLYECMEEGEMSRQMGVIEQWQDLKQIGNIRSGRDYYVYWSQEWDAFYIHWGGPFYLREMVDRSDVDNLSAASVGVPGNSSPALGSEAFYRSDPKNPTIHNGYTNGEKLTAAISALGYETAHREKYYQPDHFTFATVSEPNTLEGAPGVFDAKKIDFSKIFTTTKTSLEYNEEEGVYYKSLYGQPQIDKLTDKQLTFDNVIVQSTYWDYRQDNKYLRFTVKDTTSDGYYFTRGKGIHITWKKTSDNEPTKYYDDNGNEIVLNTGKTFIGIAQNGREIIYE</sequence>
<dbReference type="Pfam" id="PF11258">
    <property type="entry name" value="DUF3048"/>
    <property type="match status" value="1"/>
</dbReference>
<organism evidence="5 6">
    <name type="scientific">Diplocloster agilis</name>
    <dbReference type="NCBI Taxonomy" id="2850323"/>
    <lineage>
        <taxon>Bacteria</taxon>
        <taxon>Bacillati</taxon>
        <taxon>Bacillota</taxon>
        <taxon>Clostridia</taxon>
        <taxon>Lachnospirales</taxon>
        <taxon>Lachnospiraceae</taxon>
        <taxon>Diplocloster</taxon>
    </lineage>
</organism>
<dbReference type="SUPFAM" id="SSF159774">
    <property type="entry name" value="YerB-like"/>
    <property type="match status" value="1"/>
</dbReference>
<dbReference type="InterPro" id="IPR021416">
    <property type="entry name" value="DUF3048_N"/>
</dbReference>
<dbReference type="RefSeq" id="WP_158345480.1">
    <property type="nucleotide sequence ID" value="NZ_JAHQCW010000053.1"/>
</dbReference>
<dbReference type="Gene3D" id="3.50.90.10">
    <property type="entry name" value="YerB-like"/>
    <property type="match status" value="1"/>
</dbReference>
<dbReference type="PROSITE" id="PS51257">
    <property type="entry name" value="PROKAR_LIPOPROTEIN"/>
    <property type="match status" value="1"/>
</dbReference>
<evidence type="ECO:0000259" key="4">
    <source>
        <dbReference type="Pfam" id="PF17479"/>
    </source>
</evidence>
<dbReference type="Proteomes" id="UP000712157">
    <property type="component" value="Unassembled WGS sequence"/>
</dbReference>
<evidence type="ECO:0000313" key="5">
    <source>
        <dbReference type="EMBL" id="MBU9739211.1"/>
    </source>
</evidence>
<feature type="domain" description="DUF3048" evidence="3">
    <location>
        <begin position="72"/>
        <end position="224"/>
    </location>
</feature>
<dbReference type="AlphaFoldDB" id="A0A949K357"/>
<name>A0A949K357_9FIRM</name>
<feature type="signal peptide" evidence="2">
    <location>
        <begin position="1"/>
        <end position="19"/>
    </location>
</feature>
<feature type="chain" id="PRO_5039051054" evidence="2">
    <location>
        <begin position="20"/>
        <end position="386"/>
    </location>
</feature>
<evidence type="ECO:0000313" key="6">
    <source>
        <dbReference type="Proteomes" id="UP000712157"/>
    </source>
</evidence>
<protein>
    <submittedName>
        <fullName evidence="5">DUF3048 domain-containing protein</fullName>
    </submittedName>
</protein>
<proteinExistence type="predicted"/>
<dbReference type="InterPro" id="IPR023158">
    <property type="entry name" value="YerB-like_sf"/>
</dbReference>
<dbReference type="EMBL" id="JAHQCW010000053">
    <property type="protein sequence ID" value="MBU9739211.1"/>
    <property type="molecule type" value="Genomic_DNA"/>
</dbReference>
<reference evidence="5" key="1">
    <citation type="submission" date="2021-06" db="EMBL/GenBank/DDBJ databases">
        <title>Description of novel taxa of the family Lachnospiraceae.</title>
        <authorList>
            <person name="Chaplin A.V."/>
            <person name="Sokolova S.R."/>
            <person name="Pikina A.P."/>
            <person name="Korzhanova M."/>
            <person name="Belova V."/>
            <person name="Korostin D."/>
            <person name="Efimov B.A."/>
        </authorList>
    </citation>
    <scope>NUCLEOTIDE SEQUENCE</scope>
    <source>
        <strain evidence="5">ASD5720</strain>
    </source>
</reference>
<evidence type="ECO:0000256" key="1">
    <source>
        <dbReference type="SAM" id="MobiDB-lite"/>
    </source>
</evidence>
<accession>A0A949K357</accession>
<feature type="compositionally biased region" description="Basic and acidic residues" evidence="1">
    <location>
        <begin position="24"/>
        <end position="33"/>
    </location>
</feature>
<gene>
    <name evidence="5" type="ORF">KTH89_21970</name>
</gene>
<feature type="domain" description="DUF3048" evidence="4">
    <location>
        <begin position="270"/>
        <end position="374"/>
    </location>
</feature>
<feature type="region of interest" description="Disordered" evidence="1">
    <location>
        <begin position="24"/>
        <end position="67"/>
    </location>
</feature>
<keyword evidence="2" id="KW-0732">Signal</keyword>
<comment type="caution">
    <text evidence="5">The sequence shown here is derived from an EMBL/GenBank/DDBJ whole genome shotgun (WGS) entry which is preliminary data.</text>
</comment>
<evidence type="ECO:0000256" key="2">
    <source>
        <dbReference type="SAM" id="SignalP"/>
    </source>
</evidence>
<evidence type="ECO:0000259" key="3">
    <source>
        <dbReference type="Pfam" id="PF11258"/>
    </source>
</evidence>
<dbReference type="InterPro" id="IPR035328">
    <property type="entry name" value="DUF3048_C"/>
</dbReference>
<keyword evidence="6" id="KW-1185">Reference proteome</keyword>